<dbReference type="CDD" id="cd03140">
    <property type="entry name" value="GATase1_PfpI_3"/>
    <property type="match status" value="1"/>
</dbReference>
<dbReference type="Pfam" id="PF01965">
    <property type="entry name" value="DJ-1_PfpI"/>
    <property type="match status" value="1"/>
</dbReference>
<evidence type="ECO:0000259" key="1">
    <source>
        <dbReference type="Pfam" id="PF01965"/>
    </source>
</evidence>
<proteinExistence type="predicted"/>
<dbReference type="SUPFAM" id="SSF52317">
    <property type="entry name" value="Class I glutamine amidotransferase-like"/>
    <property type="match status" value="1"/>
</dbReference>
<dbReference type="InterPro" id="IPR029062">
    <property type="entry name" value="Class_I_gatase-like"/>
</dbReference>
<sequence>MTNTVYLFACLSFADWELPLAVSMISDTNRNFPKNRSYRVVTFGLSKEPVMSLGGMRVLPDTDVASVDLADAAMVILPGSSFYETKDPGELASLVGECVRQRIPVAAICGGTLFLARHGFLDTVRHTSCGPGWLKQNAPAYRGEAYYVPAPSVADGGIITANPFGFVEFAADIIRTLDVFLPGFLEFWVRTIKTGYLNVDAVDPTAGTMKE</sequence>
<evidence type="ECO:0000313" key="3">
    <source>
        <dbReference type="Proteomes" id="UP000005095"/>
    </source>
</evidence>
<feature type="domain" description="DJ-1/PfpI" evidence="1">
    <location>
        <begin position="5"/>
        <end position="174"/>
    </location>
</feature>
<accession>J1L570</accession>
<dbReference type="HOGENOM" id="CLU_2447698_0_0_2"/>
<dbReference type="AlphaFoldDB" id="J1L570"/>
<dbReference type="Gene3D" id="3.40.50.880">
    <property type="match status" value="1"/>
</dbReference>
<dbReference type="Proteomes" id="UP000005095">
    <property type="component" value="Chromosome"/>
</dbReference>
<protein>
    <recommendedName>
        <fullName evidence="1">DJ-1/PfpI domain-containing protein</fullName>
    </recommendedName>
</protein>
<reference evidence="2 3" key="1">
    <citation type="submission" date="2011-08" db="EMBL/GenBank/DDBJ databases">
        <title>The complete genome of Methanofollis liminatans DSM 4140.</title>
        <authorList>
            <consortium name="US DOE Joint Genome Institute (JGI-PGF)"/>
            <person name="Lucas S."/>
            <person name="Han J."/>
            <person name="Lapidus A."/>
            <person name="Bruce D."/>
            <person name="Goodwin L."/>
            <person name="Pitluck S."/>
            <person name="Peters L."/>
            <person name="Kyrpides N."/>
            <person name="Mavromatis K."/>
            <person name="Ivanova N."/>
            <person name="Mikhailova N."/>
            <person name="Lu M."/>
            <person name="Detter J.C."/>
            <person name="Tapia R."/>
            <person name="Han C."/>
            <person name="Land M."/>
            <person name="Hauser L."/>
            <person name="Markowitz V."/>
            <person name="Cheng J.-F."/>
            <person name="Hugenholtz P."/>
            <person name="Woyke T."/>
            <person name="Wu D."/>
            <person name="Spring S."/>
            <person name="Schuler E."/>
            <person name="Brambilla E."/>
            <person name="Klenk H.-P."/>
            <person name="Eisen J.A."/>
        </authorList>
    </citation>
    <scope>NUCLEOTIDE SEQUENCE [LARGE SCALE GENOMIC DNA]</scope>
    <source>
        <strain evidence="2 3">DSM 4140</strain>
    </source>
</reference>
<keyword evidence="3" id="KW-1185">Reference proteome</keyword>
<name>J1L570_9EURY</name>
<evidence type="ECO:0000313" key="2">
    <source>
        <dbReference type="EMBL" id="EJG07905.1"/>
    </source>
</evidence>
<dbReference type="EMBL" id="CM001555">
    <property type="protein sequence ID" value="EJG07905.1"/>
    <property type="molecule type" value="Genomic_DNA"/>
</dbReference>
<dbReference type="STRING" id="28892.Metli_1962"/>
<organism evidence="2 3">
    <name type="scientific">Methanofollis liminatans DSM 4140</name>
    <dbReference type="NCBI Taxonomy" id="28892"/>
    <lineage>
        <taxon>Archaea</taxon>
        <taxon>Methanobacteriati</taxon>
        <taxon>Methanobacteriota</taxon>
        <taxon>Stenosarchaea group</taxon>
        <taxon>Methanomicrobia</taxon>
        <taxon>Methanomicrobiales</taxon>
        <taxon>Methanomicrobiaceae</taxon>
        <taxon>Methanofollis</taxon>
    </lineage>
</organism>
<gene>
    <name evidence="2" type="ORF">Metli_1962</name>
</gene>
<dbReference type="InterPro" id="IPR002818">
    <property type="entry name" value="DJ-1/PfpI"/>
</dbReference>